<evidence type="ECO:0000313" key="2">
    <source>
        <dbReference type="EMBL" id="AUE22761.1"/>
    </source>
</evidence>
<keyword evidence="1" id="KW-0812">Transmembrane</keyword>
<name>A0A2H4YF20_9CAUD</name>
<dbReference type="EMBL" id="MG250483">
    <property type="protein sequence ID" value="AUE22761.1"/>
    <property type="molecule type" value="Genomic_DNA"/>
</dbReference>
<dbReference type="Proteomes" id="UP000240934">
    <property type="component" value="Segment"/>
</dbReference>
<feature type="transmembrane region" description="Helical" evidence="1">
    <location>
        <begin position="95"/>
        <end position="114"/>
    </location>
</feature>
<accession>A0A2H4YF20</accession>
<keyword evidence="1" id="KW-1133">Transmembrane helix</keyword>
<organism evidence="2 3">
    <name type="scientific">Aeromonas phage Ah1</name>
    <dbReference type="NCBI Taxonomy" id="2053701"/>
    <lineage>
        <taxon>Viruses</taxon>
        <taxon>Duplodnaviria</taxon>
        <taxon>Heunggongvirae</taxon>
        <taxon>Uroviricota</taxon>
        <taxon>Caudoviricetes</taxon>
        <taxon>Pantevenvirales</taxon>
        <taxon>Straboviridae</taxon>
        <taxon>Cinqassovirus</taxon>
        <taxon>Cinqassovirus ah1</taxon>
    </lineage>
</organism>
<gene>
    <name evidence="2" type="primary">23_1</name>
    <name evidence="2" type="ORF">Ah1_00243</name>
</gene>
<dbReference type="GeneID" id="65110563"/>
<evidence type="ECO:0000313" key="3">
    <source>
        <dbReference type="Proteomes" id="UP000240934"/>
    </source>
</evidence>
<reference evidence="2 3" key="1">
    <citation type="submission" date="2017-10" db="EMBL/GenBank/DDBJ databases">
        <title>Antibacterial composition for extension of chilled fish shelf life and decreasing of risk of food-borne infections, bacteriophage strains for its preparation.</title>
        <authorList>
            <person name="Zulkarneev E.R."/>
            <person name="Aleshkin A.V."/>
            <person name="Rubalsky O.V."/>
            <person name="Kiseleva I.A."/>
            <person name="Rubalskii E.O."/>
            <person name="Lebedev S.N."/>
        </authorList>
    </citation>
    <scope>NUCLEOTIDE SEQUENCE [LARGE SCALE GENOMIC DNA]</scope>
</reference>
<proteinExistence type="predicted"/>
<protein>
    <submittedName>
        <fullName evidence="2">Major head protein</fullName>
    </submittedName>
</protein>
<dbReference type="RefSeq" id="YP_010092972.1">
    <property type="nucleotide sequence ID" value="NC_055733.1"/>
</dbReference>
<dbReference type="KEGG" id="vg:65110563"/>
<keyword evidence="1" id="KW-0472">Membrane</keyword>
<evidence type="ECO:0000256" key="1">
    <source>
        <dbReference type="SAM" id="Phobius"/>
    </source>
</evidence>
<sequence>MSKKSLLKKWQPLVESEGMPAIASMKRKDIVARIFENQDEDIAHNEGGVYTDQVVVNSMIDVKGRINEAKEKALAEATSAVITATMLLRLHLVKLLVLSPTLVLLLWVWCVALFRN</sequence>
<keyword evidence="3" id="KW-1185">Reference proteome</keyword>